<feature type="domain" description="LysM" evidence="4">
    <location>
        <begin position="101"/>
        <end position="148"/>
    </location>
</feature>
<dbReference type="OrthoDB" id="5985073at2759"/>
<feature type="domain" description="LysM" evidence="4">
    <location>
        <begin position="244"/>
        <end position="290"/>
    </location>
</feature>
<dbReference type="GO" id="GO:0008061">
    <property type="term" value="F:chitin binding"/>
    <property type="evidence" value="ECO:0007669"/>
    <property type="project" value="UniProtKB-KW"/>
</dbReference>
<evidence type="ECO:0000313" key="6">
    <source>
        <dbReference type="Proteomes" id="UP000243723"/>
    </source>
</evidence>
<evidence type="ECO:0000256" key="1">
    <source>
        <dbReference type="ARBA" id="ARBA00022669"/>
    </source>
</evidence>
<comment type="caution">
    <text evidence="5">The sequence shown here is derived from an EMBL/GenBank/DDBJ whole genome shotgun (WGS) entry which is preliminary data.</text>
</comment>
<accession>A0A2P7ZYE7</accession>
<sequence length="672" mass="71262">MACRKDKSTGEFCDPKVLAWSQNSSAAASQQCSDCWLGVLALQLSNPLGYDEGLAEKHASLTSSCKSPDYTYASPTAFALNATATTQPPPVTVTPAPECTGTYIVKEGDTCSSVAKSLKVSTYDLVYHNNIDLYCQSFGNMVGKALCIPPTCTTYTWNATDTCQNAIKNYQGVTLPQFLAWNPMFSALCRYSAKFAGYEVCMSPPGGVMSHDNDDSTGGAPTAPSVAAPVPTNARDGSNRRCGKWATIIAGDTCALLSLANGISLSDFRFLNPTIDANCTNLLLDLAYCVKQVGDIMTYPSYSAAATLPITITRPTFATVTATPTATANPGYTEPLETLPKASGTLQDCEIYRDFDSKNDHNSCEDISYLYTVSLEDLVRWNPSLPSDRDSCKLSAGFSYCVERGTGLSPIGAQLNCITQNITRYGKVEAGTVADCSCWTIVRGSSSMSYTCKDLTSDFQLALSDLLAWNTWLGTSCETGLYADMQANDSRAVCVRASGGTTTAAPGPSTSLPGAPSTAPPETSPTTPPPGPSQPDTVAGCQKYHLISEGQGCQTMTDLYGVPFSQLLQWNPSIGSNCENLWLGYAYCVQAPATSTGGGSPTPTAVTPPAPTQSGVSSKCNKYYKVVEGDSCPSIQAQFGVTLTQLYEWNPSIGADCSNMWLNYAVCVGIAP</sequence>
<evidence type="ECO:0000256" key="2">
    <source>
        <dbReference type="ARBA" id="ARBA00023026"/>
    </source>
</evidence>
<dbReference type="PANTHER" id="PTHR34997:SF1">
    <property type="entry name" value="PEPTIDOGLYCAN-BINDING LYSIN DOMAIN"/>
    <property type="match status" value="1"/>
</dbReference>
<keyword evidence="6" id="KW-1185">Reference proteome</keyword>
<dbReference type="PROSITE" id="PS51782">
    <property type="entry name" value="LYSM"/>
    <property type="match status" value="4"/>
</dbReference>
<gene>
    <name evidence="5" type="ORF">B9Z65_3407</name>
</gene>
<evidence type="ECO:0000313" key="5">
    <source>
        <dbReference type="EMBL" id="PSK53207.1"/>
    </source>
</evidence>
<name>A0A2P7ZYE7_9PEZI</name>
<dbReference type="InterPro" id="IPR052210">
    <property type="entry name" value="LysM1-like"/>
</dbReference>
<keyword evidence="1" id="KW-0147">Chitin-binding</keyword>
<organism evidence="5 6">
    <name type="scientific">Elsinoe australis</name>
    <dbReference type="NCBI Taxonomy" id="40998"/>
    <lineage>
        <taxon>Eukaryota</taxon>
        <taxon>Fungi</taxon>
        <taxon>Dikarya</taxon>
        <taxon>Ascomycota</taxon>
        <taxon>Pezizomycotina</taxon>
        <taxon>Dothideomycetes</taxon>
        <taxon>Dothideomycetidae</taxon>
        <taxon>Myriangiales</taxon>
        <taxon>Elsinoaceae</taxon>
        <taxon>Elsinoe</taxon>
    </lineage>
</organism>
<dbReference type="Proteomes" id="UP000243723">
    <property type="component" value="Unassembled WGS sequence"/>
</dbReference>
<feature type="compositionally biased region" description="Low complexity" evidence="3">
    <location>
        <begin position="501"/>
        <end position="517"/>
    </location>
</feature>
<evidence type="ECO:0000256" key="3">
    <source>
        <dbReference type="SAM" id="MobiDB-lite"/>
    </source>
</evidence>
<dbReference type="SUPFAM" id="SSF54106">
    <property type="entry name" value="LysM domain"/>
    <property type="match status" value="3"/>
</dbReference>
<protein>
    <recommendedName>
        <fullName evidence="4">LysM domain-containing protein</fullName>
    </recommendedName>
</protein>
<evidence type="ECO:0000259" key="4">
    <source>
        <dbReference type="PROSITE" id="PS51782"/>
    </source>
</evidence>
<dbReference type="AlphaFoldDB" id="A0A2P7ZYE7"/>
<feature type="compositionally biased region" description="Low complexity" evidence="3">
    <location>
        <begin position="220"/>
        <end position="232"/>
    </location>
</feature>
<dbReference type="SMART" id="SM00257">
    <property type="entry name" value="LysM"/>
    <property type="match status" value="4"/>
</dbReference>
<reference evidence="5 6" key="1">
    <citation type="submission" date="2017-05" db="EMBL/GenBank/DDBJ databases">
        <title>Draft genome sequence of Elsinoe australis.</title>
        <authorList>
            <person name="Cheng Q."/>
        </authorList>
    </citation>
    <scope>NUCLEOTIDE SEQUENCE [LARGE SCALE GENOMIC DNA]</scope>
    <source>
        <strain evidence="5 6">NL1</strain>
    </source>
</reference>
<dbReference type="Pfam" id="PF01476">
    <property type="entry name" value="LysM"/>
    <property type="match status" value="2"/>
</dbReference>
<feature type="compositionally biased region" description="Pro residues" evidence="3">
    <location>
        <begin position="518"/>
        <end position="533"/>
    </location>
</feature>
<feature type="domain" description="LysM" evidence="4">
    <location>
        <begin position="543"/>
        <end position="589"/>
    </location>
</feature>
<dbReference type="PANTHER" id="PTHR34997">
    <property type="entry name" value="AM15"/>
    <property type="match status" value="1"/>
</dbReference>
<dbReference type="Gene3D" id="3.10.350.10">
    <property type="entry name" value="LysM domain"/>
    <property type="match status" value="6"/>
</dbReference>
<feature type="domain" description="LysM" evidence="4">
    <location>
        <begin position="622"/>
        <end position="668"/>
    </location>
</feature>
<dbReference type="STRING" id="40998.A0A2P7ZYE7"/>
<dbReference type="CDD" id="cd00118">
    <property type="entry name" value="LysM"/>
    <property type="match status" value="4"/>
</dbReference>
<proteinExistence type="predicted"/>
<dbReference type="EMBL" id="NHZQ01000102">
    <property type="protein sequence ID" value="PSK53207.1"/>
    <property type="molecule type" value="Genomic_DNA"/>
</dbReference>
<feature type="region of interest" description="Disordered" evidence="3">
    <location>
        <begin position="211"/>
        <end position="239"/>
    </location>
</feature>
<dbReference type="InterPro" id="IPR036779">
    <property type="entry name" value="LysM_dom_sf"/>
</dbReference>
<keyword evidence="2" id="KW-0843">Virulence</keyword>
<dbReference type="InterPro" id="IPR018392">
    <property type="entry name" value="LysM"/>
</dbReference>
<feature type="region of interest" description="Disordered" evidence="3">
    <location>
        <begin position="501"/>
        <end position="539"/>
    </location>
</feature>